<name>A0A521G1C0_9BACT</name>
<proteinExistence type="predicted"/>
<reference evidence="2" key="1">
    <citation type="submission" date="2017-07" db="EMBL/GenBank/DDBJ databases">
        <title>The cable genome - Insights into the physiology and evolution of filamentous bacteria capable of sulfide oxidation via long distance electron transfer.</title>
        <authorList>
            <person name="Thorup C."/>
            <person name="Bjerg J.T."/>
            <person name="Schreiber L."/>
            <person name="Nielsen L.P."/>
            <person name="Kjeldsen K.U."/>
            <person name="Boesen T."/>
            <person name="Boggild A."/>
            <person name="Meysman F."/>
            <person name="Geelhoed J."/>
            <person name="Schramm A."/>
        </authorList>
    </citation>
    <scope>NUCLEOTIDE SEQUENCE [LARGE SCALE GENOMIC DNA]</scope>
    <source>
        <strain evidence="2">GS</strain>
    </source>
</reference>
<evidence type="ECO:0000313" key="3">
    <source>
        <dbReference type="Proteomes" id="UP000316238"/>
    </source>
</evidence>
<organism evidence="2 3">
    <name type="scientific">Candidatus Electronema aureum</name>
    <dbReference type="NCBI Taxonomy" id="2005002"/>
    <lineage>
        <taxon>Bacteria</taxon>
        <taxon>Pseudomonadati</taxon>
        <taxon>Thermodesulfobacteriota</taxon>
        <taxon>Desulfobulbia</taxon>
        <taxon>Desulfobulbales</taxon>
        <taxon>Desulfobulbaceae</taxon>
        <taxon>Candidatus Electronema</taxon>
    </lineage>
</organism>
<sequence>MQISKKFNRIVLEGLRYAAVQEEHFKKMKPGVSKAVHFFAAPLIWTAVGIMLMERGLGWMGLHITLRLLLIALLVGTAKSLTVLDKTVKKTLSRIMGFGDNTCIGAVYPWKTWLLVLLMMAFGIALRILTEPGLFLGAIYFAIGWALLLSSRHGWAQWLHWLRR</sequence>
<dbReference type="EMBL" id="NQJD01000016">
    <property type="protein sequence ID" value="TAA74829.1"/>
    <property type="molecule type" value="Genomic_DNA"/>
</dbReference>
<keyword evidence="1" id="KW-1133">Transmembrane helix</keyword>
<keyword evidence="1" id="KW-0812">Transmembrane</keyword>
<feature type="transmembrane region" description="Helical" evidence="1">
    <location>
        <begin position="134"/>
        <end position="155"/>
    </location>
</feature>
<feature type="transmembrane region" description="Helical" evidence="1">
    <location>
        <begin position="64"/>
        <end position="84"/>
    </location>
</feature>
<feature type="transmembrane region" description="Helical" evidence="1">
    <location>
        <begin position="105"/>
        <end position="128"/>
    </location>
</feature>
<protein>
    <submittedName>
        <fullName evidence="2">Uncharacterized protein</fullName>
    </submittedName>
</protein>
<evidence type="ECO:0000313" key="2">
    <source>
        <dbReference type="EMBL" id="TAA74829.1"/>
    </source>
</evidence>
<dbReference type="AlphaFoldDB" id="A0A521G1C0"/>
<comment type="caution">
    <text evidence="2">The sequence shown here is derived from an EMBL/GenBank/DDBJ whole genome shotgun (WGS) entry which is preliminary data.</text>
</comment>
<keyword evidence="3" id="KW-1185">Reference proteome</keyword>
<accession>A0A521G1C0</accession>
<feature type="transmembrane region" description="Helical" evidence="1">
    <location>
        <begin position="35"/>
        <end position="52"/>
    </location>
</feature>
<evidence type="ECO:0000256" key="1">
    <source>
        <dbReference type="SAM" id="Phobius"/>
    </source>
</evidence>
<gene>
    <name evidence="2" type="ORF">CDV28_1165</name>
</gene>
<dbReference type="Proteomes" id="UP000316238">
    <property type="component" value="Unassembled WGS sequence"/>
</dbReference>
<keyword evidence="1" id="KW-0472">Membrane</keyword>